<dbReference type="Gene3D" id="3.40.50.2000">
    <property type="entry name" value="Glycogen Phosphorylase B"/>
    <property type="match status" value="2"/>
</dbReference>
<gene>
    <name evidence="2" type="ORF">AN477_22720</name>
</gene>
<protein>
    <recommendedName>
        <fullName evidence="4">Glycosyl transferase family 1 domain-containing protein</fullName>
    </recommendedName>
</protein>
<feature type="transmembrane region" description="Helical" evidence="1">
    <location>
        <begin position="105"/>
        <end position="123"/>
    </location>
</feature>
<organism evidence="2 3">
    <name type="scientific">Alicyclobacillus ferrooxydans</name>
    <dbReference type="NCBI Taxonomy" id="471514"/>
    <lineage>
        <taxon>Bacteria</taxon>
        <taxon>Bacillati</taxon>
        <taxon>Bacillota</taxon>
        <taxon>Bacilli</taxon>
        <taxon>Bacillales</taxon>
        <taxon>Alicyclobacillaceae</taxon>
        <taxon>Alicyclobacillus</taxon>
    </lineage>
</organism>
<dbReference type="PATRIC" id="fig|471514.4.peg.2075"/>
<feature type="transmembrane region" description="Helical" evidence="1">
    <location>
        <begin position="70"/>
        <end position="93"/>
    </location>
</feature>
<proteinExistence type="predicted"/>
<comment type="caution">
    <text evidence="2">The sequence shown here is derived from an EMBL/GenBank/DDBJ whole genome shotgun (WGS) entry which is preliminary data.</text>
</comment>
<keyword evidence="3" id="KW-1185">Reference proteome</keyword>
<evidence type="ECO:0008006" key="4">
    <source>
        <dbReference type="Google" id="ProtNLM"/>
    </source>
</evidence>
<evidence type="ECO:0000313" key="3">
    <source>
        <dbReference type="Proteomes" id="UP000050482"/>
    </source>
</evidence>
<dbReference type="RefSeq" id="WP_054971465.1">
    <property type="nucleotide sequence ID" value="NZ_LJCO01000107.1"/>
</dbReference>
<name>A0A0P9C7X7_9BACL</name>
<keyword evidence="1" id="KW-0472">Membrane</keyword>
<keyword evidence="1" id="KW-0812">Transmembrane</keyword>
<dbReference type="SUPFAM" id="SSF53756">
    <property type="entry name" value="UDP-Glycosyltransferase/glycogen phosphorylase"/>
    <property type="match status" value="1"/>
</dbReference>
<accession>A0A0P9C7X7</accession>
<dbReference type="STRING" id="471514.AN477_22720"/>
<dbReference type="Pfam" id="PF13692">
    <property type="entry name" value="Glyco_trans_1_4"/>
    <property type="match status" value="1"/>
</dbReference>
<dbReference type="AlphaFoldDB" id="A0A0P9C7X7"/>
<evidence type="ECO:0000256" key="1">
    <source>
        <dbReference type="SAM" id="Phobius"/>
    </source>
</evidence>
<reference evidence="2 3" key="1">
    <citation type="submission" date="2015-09" db="EMBL/GenBank/DDBJ databases">
        <title>Draft genome sequence of Alicyclobacillus ferrooxydans DSM 22381.</title>
        <authorList>
            <person name="Hemp J."/>
        </authorList>
    </citation>
    <scope>NUCLEOTIDE SEQUENCE [LARGE SCALE GENOMIC DNA]</scope>
    <source>
        <strain evidence="2 3">TC-34</strain>
    </source>
</reference>
<sequence length="381" mass="42527">MPETAMSMDAAVKPHRKKVLGFATQGSQSNDAVRLSMLLSTTGVEMYPFEKSRRMQSFRKLLKHLKTSRPDLVVMEGTGIAGGLAVILARVLFGTRYVVSSGDAVGPFVRMFHPVIGILFAAYERILYRLGAGFIGWTPYLTGRALTFGCRRAMTAPGWAPFVRTSQEMNQARETVRQRLGISDDTIVFGIVGSLDWNERVGYCYGAELVRAILKISRPDVAILVVGEGDGRHLLEEMAGDSLNQQVFCVGRVARDEVPNYLAAMDVASLPQSVDGVGNFRYTTKISEYTAAKLPIVTGQLPMAYDLPIEWFWRISGASPWNERYIQSLADFMNHVTQDDIARKRQKMRDGEFFHKEGQIHSTGEFIANLLDEIEVDRQNS</sequence>
<evidence type="ECO:0000313" key="2">
    <source>
        <dbReference type="EMBL" id="KPV39314.1"/>
    </source>
</evidence>
<keyword evidence="1" id="KW-1133">Transmembrane helix</keyword>
<dbReference type="Proteomes" id="UP000050482">
    <property type="component" value="Unassembled WGS sequence"/>
</dbReference>
<dbReference type="EMBL" id="LJCO01000107">
    <property type="protein sequence ID" value="KPV39314.1"/>
    <property type="molecule type" value="Genomic_DNA"/>
</dbReference>